<protein>
    <submittedName>
        <fullName evidence="2">Uncharacterized protein</fullName>
    </submittedName>
</protein>
<dbReference type="PANTHER" id="PTHR34149:SF9">
    <property type="entry name" value="PROTEIN CBG09996"/>
    <property type="match status" value="1"/>
</dbReference>
<evidence type="ECO:0000256" key="1">
    <source>
        <dbReference type="SAM" id="Phobius"/>
    </source>
</evidence>
<dbReference type="PANTHER" id="PTHR34149">
    <property type="entry name" value="PROTEIN CBG11905-RELATED"/>
    <property type="match status" value="1"/>
</dbReference>
<dbReference type="Pfam" id="PF10853">
    <property type="entry name" value="DUF2650"/>
    <property type="match status" value="1"/>
</dbReference>
<comment type="caution">
    <text evidence="2">The sequence shown here is derived from an EMBL/GenBank/DDBJ whole genome shotgun (WGS) entry which is preliminary data.</text>
</comment>
<accession>A0A4U5M3Y8</accession>
<keyword evidence="1" id="KW-1133">Transmembrane helix</keyword>
<dbReference type="InterPro" id="IPR022559">
    <property type="entry name" value="SUP-1-like"/>
</dbReference>
<sequence>MGLILTRFSARCDQFHPTMNTGILRSVAFFAMSATVAFAYTEILTKEDQYQYERYLWCPTKFVGSMCPENDLFSFHLCCGDLNQKCCSHTRAWVMVLLGFVGIGVFLGLIGLGIRLLRLRAAAARDGKPINYTQGQQQFDTPKHGHQANV</sequence>
<feature type="transmembrane region" description="Helical" evidence="1">
    <location>
        <begin position="21"/>
        <end position="40"/>
    </location>
</feature>
<dbReference type="OrthoDB" id="5874082at2759"/>
<keyword evidence="3" id="KW-1185">Reference proteome</keyword>
<keyword evidence="1" id="KW-0472">Membrane</keyword>
<feature type="transmembrane region" description="Helical" evidence="1">
    <location>
        <begin position="92"/>
        <end position="117"/>
    </location>
</feature>
<name>A0A4U5M3Y8_STECR</name>
<evidence type="ECO:0000313" key="3">
    <source>
        <dbReference type="Proteomes" id="UP000298663"/>
    </source>
</evidence>
<organism evidence="2 3">
    <name type="scientific">Steinernema carpocapsae</name>
    <name type="common">Entomopathogenic nematode</name>
    <dbReference type="NCBI Taxonomy" id="34508"/>
    <lineage>
        <taxon>Eukaryota</taxon>
        <taxon>Metazoa</taxon>
        <taxon>Ecdysozoa</taxon>
        <taxon>Nematoda</taxon>
        <taxon>Chromadorea</taxon>
        <taxon>Rhabditida</taxon>
        <taxon>Tylenchina</taxon>
        <taxon>Panagrolaimomorpha</taxon>
        <taxon>Strongyloidoidea</taxon>
        <taxon>Steinernematidae</taxon>
        <taxon>Steinernema</taxon>
    </lineage>
</organism>
<reference evidence="2 3" key="1">
    <citation type="journal article" date="2015" name="Genome Biol.">
        <title>Comparative genomics of Steinernema reveals deeply conserved gene regulatory networks.</title>
        <authorList>
            <person name="Dillman A.R."/>
            <person name="Macchietto M."/>
            <person name="Porter C.F."/>
            <person name="Rogers A."/>
            <person name="Williams B."/>
            <person name="Antoshechkin I."/>
            <person name="Lee M.M."/>
            <person name="Goodwin Z."/>
            <person name="Lu X."/>
            <person name="Lewis E.E."/>
            <person name="Goodrich-Blair H."/>
            <person name="Stock S.P."/>
            <person name="Adams B.J."/>
            <person name="Sternberg P.W."/>
            <person name="Mortazavi A."/>
        </authorList>
    </citation>
    <scope>NUCLEOTIDE SEQUENCE [LARGE SCALE GENOMIC DNA]</scope>
    <source>
        <strain evidence="2 3">ALL</strain>
    </source>
</reference>
<keyword evidence="1" id="KW-0812">Transmembrane</keyword>
<gene>
    <name evidence="2" type="ORF">L596_027310</name>
</gene>
<dbReference type="AlphaFoldDB" id="A0A4U5M3Y8"/>
<dbReference type="EMBL" id="AZBU02000010">
    <property type="protein sequence ID" value="TKR63486.1"/>
    <property type="molecule type" value="Genomic_DNA"/>
</dbReference>
<evidence type="ECO:0000313" key="2">
    <source>
        <dbReference type="EMBL" id="TKR63486.1"/>
    </source>
</evidence>
<reference evidence="2 3" key="2">
    <citation type="journal article" date="2019" name="G3 (Bethesda)">
        <title>Hybrid Assembly of the Genome of the Entomopathogenic Nematode Steinernema carpocapsae Identifies the X-Chromosome.</title>
        <authorList>
            <person name="Serra L."/>
            <person name="Macchietto M."/>
            <person name="Macias-Munoz A."/>
            <person name="McGill C.J."/>
            <person name="Rodriguez I.M."/>
            <person name="Rodriguez B."/>
            <person name="Murad R."/>
            <person name="Mortazavi A."/>
        </authorList>
    </citation>
    <scope>NUCLEOTIDE SEQUENCE [LARGE SCALE GENOMIC DNA]</scope>
    <source>
        <strain evidence="2 3">ALL</strain>
    </source>
</reference>
<dbReference type="Proteomes" id="UP000298663">
    <property type="component" value="Unassembled WGS sequence"/>
</dbReference>
<proteinExistence type="predicted"/>